<reference evidence="9 10" key="1">
    <citation type="submission" date="2018-11" db="EMBL/GenBank/DDBJ databases">
        <title>the genome of Mesorhizobium tamadayense DSM 28320.</title>
        <authorList>
            <person name="Gao J."/>
        </authorList>
    </citation>
    <scope>NUCLEOTIDE SEQUENCE [LARGE SCALE GENOMIC DNA]</scope>
    <source>
        <strain evidence="9 10">DSM 28320</strain>
    </source>
</reference>
<protein>
    <submittedName>
        <fullName evidence="9">Choline dehydrogenase</fullName>
    </submittedName>
</protein>
<dbReference type="Pfam" id="PF00732">
    <property type="entry name" value="GMC_oxred_N"/>
    <property type="match status" value="1"/>
</dbReference>
<name>A0A3P3F771_9HYPH</name>
<keyword evidence="10" id="KW-1185">Reference proteome</keyword>
<dbReference type="Proteomes" id="UP000273786">
    <property type="component" value="Unassembled WGS sequence"/>
</dbReference>
<evidence type="ECO:0000256" key="3">
    <source>
        <dbReference type="ARBA" id="ARBA00022630"/>
    </source>
</evidence>
<sequence length="546" mass="59240">MQTDKRLRSKKDVDTSYHIECDFCIVGAGSAGSVVADRLSQDGRFKVLLLEAGPVDKNPLIHVPAGFLKLQNDRTINWRFFSEPSLELNGRSLALPQGKVLGGSSSINGTLFVRGHPQEYDHWAQLGCTGWSYDGLLPHFRSIEHYDGGESAGRGSDGPLPVTALAVHHPLSSAFIESAKSLGFPVLADINGRRDVGVGWFQQNRRGRFRASAARTFLKRARARSNFQLITNALCTRVLFEDRRAIGVEFLRAGELFHVKARREVILTAGALKSPQILQLSGVGPSNLLAYYGIPLVHHAPGVGEYLKDHFLIRIAHRVKGSVTLNERARGWRFLHESLVYALFGRGLMSLGASNAVLFARSRDSVAAADLQLSFTPGSYAGLGKLEPAPGMTVGLWQSFPESSGTVRIVSADPNVPPAISLGYLSAHSDSEVLLSGIRLARELFERPELARFSVRETLPGPLRTSSAELLDYAREYGSSALHFSSTCRMGVDEGAVVDLELQVYGVGALRVVDASVMPTASSVNTYAVTMAIAEKASSIIRSSVT</sequence>
<dbReference type="PROSITE" id="PS00623">
    <property type="entry name" value="GMC_OXRED_1"/>
    <property type="match status" value="1"/>
</dbReference>
<dbReference type="Pfam" id="PF05199">
    <property type="entry name" value="GMC_oxred_C"/>
    <property type="match status" value="1"/>
</dbReference>
<evidence type="ECO:0000256" key="6">
    <source>
        <dbReference type="RuleBase" id="RU003968"/>
    </source>
</evidence>
<comment type="similarity">
    <text evidence="2 6">Belongs to the GMC oxidoreductase family.</text>
</comment>
<evidence type="ECO:0000313" key="10">
    <source>
        <dbReference type="Proteomes" id="UP000273786"/>
    </source>
</evidence>
<evidence type="ECO:0000259" key="8">
    <source>
        <dbReference type="PROSITE" id="PS00624"/>
    </source>
</evidence>
<evidence type="ECO:0000256" key="4">
    <source>
        <dbReference type="ARBA" id="ARBA00022827"/>
    </source>
</evidence>
<dbReference type="AlphaFoldDB" id="A0A3P3F771"/>
<dbReference type="Gene3D" id="3.50.50.60">
    <property type="entry name" value="FAD/NAD(P)-binding domain"/>
    <property type="match status" value="1"/>
</dbReference>
<organism evidence="9 10">
    <name type="scientific">Mesorhizobium tamadayense</name>
    <dbReference type="NCBI Taxonomy" id="425306"/>
    <lineage>
        <taxon>Bacteria</taxon>
        <taxon>Pseudomonadati</taxon>
        <taxon>Pseudomonadota</taxon>
        <taxon>Alphaproteobacteria</taxon>
        <taxon>Hyphomicrobiales</taxon>
        <taxon>Phyllobacteriaceae</taxon>
        <taxon>Mesorhizobium</taxon>
    </lineage>
</organism>
<dbReference type="PROSITE" id="PS00624">
    <property type="entry name" value="GMC_OXRED_2"/>
    <property type="match status" value="1"/>
</dbReference>
<comment type="cofactor">
    <cofactor evidence="1 5">
        <name>FAD</name>
        <dbReference type="ChEBI" id="CHEBI:57692"/>
    </cofactor>
</comment>
<dbReference type="Gene3D" id="3.30.560.10">
    <property type="entry name" value="Glucose Oxidase, domain 3"/>
    <property type="match status" value="1"/>
</dbReference>
<proteinExistence type="inferred from homology"/>
<dbReference type="GO" id="GO:0016614">
    <property type="term" value="F:oxidoreductase activity, acting on CH-OH group of donors"/>
    <property type="evidence" value="ECO:0007669"/>
    <property type="project" value="InterPro"/>
</dbReference>
<dbReference type="PIRSF" id="PIRSF000137">
    <property type="entry name" value="Alcohol_oxidase"/>
    <property type="match status" value="1"/>
</dbReference>
<keyword evidence="4 5" id="KW-0274">FAD</keyword>
<evidence type="ECO:0000313" key="9">
    <source>
        <dbReference type="EMBL" id="RRH94106.1"/>
    </source>
</evidence>
<dbReference type="PANTHER" id="PTHR11552">
    <property type="entry name" value="GLUCOSE-METHANOL-CHOLINE GMC OXIDOREDUCTASE"/>
    <property type="match status" value="1"/>
</dbReference>
<evidence type="ECO:0000259" key="7">
    <source>
        <dbReference type="PROSITE" id="PS00623"/>
    </source>
</evidence>
<feature type="binding site" evidence="5">
    <location>
        <position position="100"/>
    </location>
    <ligand>
        <name>FAD</name>
        <dbReference type="ChEBI" id="CHEBI:57692"/>
    </ligand>
</feature>
<dbReference type="InterPro" id="IPR012132">
    <property type="entry name" value="GMC_OxRdtase"/>
</dbReference>
<dbReference type="SUPFAM" id="SSF54373">
    <property type="entry name" value="FAD-linked reductases, C-terminal domain"/>
    <property type="match status" value="1"/>
</dbReference>
<dbReference type="InterPro" id="IPR036188">
    <property type="entry name" value="FAD/NAD-bd_sf"/>
</dbReference>
<dbReference type="PANTHER" id="PTHR11552:SF147">
    <property type="entry name" value="CHOLINE DEHYDROGENASE, MITOCHONDRIAL"/>
    <property type="match status" value="1"/>
</dbReference>
<dbReference type="InterPro" id="IPR000172">
    <property type="entry name" value="GMC_OxRdtase_N"/>
</dbReference>
<feature type="domain" description="Glucose-methanol-choline oxidoreductase N-terminal" evidence="8">
    <location>
        <begin position="270"/>
        <end position="284"/>
    </location>
</feature>
<dbReference type="EMBL" id="RQXT01000045">
    <property type="protein sequence ID" value="RRH94106.1"/>
    <property type="molecule type" value="Genomic_DNA"/>
</dbReference>
<feature type="domain" description="Glucose-methanol-choline oxidoreductase N-terminal" evidence="7">
    <location>
        <begin position="98"/>
        <end position="121"/>
    </location>
</feature>
<dbReference type="RefSeq" id="WP_125004601.1">
    <property type="nucleotide sequence ID" value="NZ_RQXT01000045.1"/>
</dbReference>
<accession>A0A3P3F771</accession>
<dbReference type="OrthoDB" id="9785276at2"/>
<comment type="caution">
    <text evidence="9">The sequence shown here is derived from an EMBL/GenBank/DDBJ whole genome shotgun (WGS) entry which is preliminary data.</text>
</comment>
<dbReference type="GO" id="GO:0050660">
    <property type="term" value="F:flavin adenine dinucleotide binding"/>
    <property type="evidence" value="ECO:0007669"/>
    <property type="project" value="InterPro"/>
</dbReference>
<dbReference type="SUPFAM" id="SSF51905">
    <property type="entry name" value="FAD/NAD(P)-binding domain"/>
    <property type="match status" value="1"/>
</dbReference>
<dbReference type="InterPro" id="IPR007867">
    <property type="entry name" value="GMC_OxRtase_C"/>
</dbReference>
<gene>
    <name evidence="9" type="ORF">EH240_27780</name>
</gene>
<evidence type="ECO:0000256" key="1">
    <source>
        <dbReference type="ARBA" id="ARBA00001974"/>
    </source>
</evidence>
<evidence type="ECO:0000256" key="2">
    <source>
        <dbReference type="ARBA" id="ARBA00010790"/>
    </source>
</evidence>
<evidence type="ECO:0000256" key="5">
    <source>
        <dbReference type="PIRSR" id="PIRSR000137-2"/>
    </source>
</evidence>
<keyword evidence="3 6" id="KW-0285">Flavoprotein</keyword>